<dbReference type="SUPFAM" id="SSF54373">
    <property type="entry name" value="FAD-linked reductases, C-terminal domain"/>
    <property type="match status" value="1"/>
</dbReference>
<keyword evidence="4" id="KW-0560">Oxidoreductase</keyword>
<name>A0A9X0QZH3_9PROT</name>
<keyword evidence="7" id="KW-1185">Reference proteome</keyword>
<protein>
    <submittedName>
        <fullName evidence="6">Sarcosine oxidase subunit beta family protein</fullName>
    </submittedName>
</protein>
<evidence type="ECO:0000313" key="7">
    <source>
        <dbReference type="Proteomes" id="UP000600101"/>
    </source>
</evidence>
<organism evidence="6 7">
    <name type="scientific">Siccirubricoccus deserti</name>
    <dbReference type="NCBI Taxonomy" id="2013562"/>
    <lineage>
        <taxon>Bacteria</taxon>
        <taxon>Pseudomonadati</taxon>
        <taxon>Pseudomonadota</taxon>
        <taxon>Alphaproteobacteria</taxon>
        <taxon>Acetobacterales</taxon>
        <taxon>Roseomonadaceae</taxon>
        <taxon>Siccirubricoccus</taxon>
    </lineage>
</organism>
<keyword evidence="2" id="KW-0963">Cytoplasm</keyword>
<dbReference type="Gene3D" id="3.50.50.60">
    <property type="entry name" value="FAD/NAD(P)-binding domain"/>
    <property type="match status" value="1"/>
</dbReference>
<sequence length="424" mass="45100">MDRRFSVFALAREALRGHAGWAPQWRSPERPQPAYDAVILGGGGHGLATAYYLAKEHRASLGPGRIAVLEKGWIGGGNTGRNTTIIRSNYLFPESAALYDHAVKLWEGLSAELNYNVMFSPRGVLMLAHSHHDVQSGMRHVHANRLAGVDNEWLTPAQCKAFCPPLDTSPAIRYPVLGGALQRRGGVARHDAVAWGYARAASALGVDVIENCEVIGITRDPASGAVTGVETSKGAVRCGRLGVVAAGSTSLVMAMAGLRMPLESFPLQALVSEPVKPVFPCVVMSNTVHAYISQSDKGELVIGAGTDQYPSYSQAGGVQILIHTLEAICEMFPIFRRMRMLRSWGGIVDVTPDRSPIIGLTPVPGLFVNCGWGTGGFKATPGSGHVFAATIARGEPHPIAVPFSLDRFATGRLIDEAAAAAVAH</sequence>
<dbReference type="EMBL" id="JACOMF010000016">
    <property type="protein sequence ID" value="MBC4016515.1"/>
    <property type="molecule type" value="Genomic_DNA"/>
</dbReference>
<dbReference type="GO" id="GO:0046653">
    <property type="term" value="P:tetrahydrofolate metabolic process"/>
    <property type="evidence" value="ECO:0007669"/>
    <property type="project" value="InterPro"/>
</dbReference>
<dbReference type="Pfam" id="PF01266">
    <property type="entry name" value="DAO"/>
    <property type="match status" value="1"/>
</dbReference>
<accession>A0A9X0QZH3</accession>
<gene>
    <name evidence="6" type="ORF">H7965_14410</name>
</gene>
<dbReference type="InterPro" id="IPR006278">
    <property type="entry name" value="SoxB"/>
</dbReference>
<evidence type="ECO:0000256" key="1">
    <source>
        <dbReference type="ARBA" id="ARBA00004496"/>
    </source>
</evidence>
<dbReference type="PANTHER" id="PTHR13847">
    <property type="entry name" value="SARCOSINE DEHYDROGENASE-RELATED"/>
    <property type="match status" value="1"/>
</dbReference>
<dbReference type="GO" id="GO:0008115">
    <property type="term" value="F:sarcosine oxidase activity"/>
    <property type="evidence" value="ECO:0007669"/>
    <property type="project" value="InterPro"/>
</dbReference>
<dbReference type="RefSeq" id="WP_186771286.1">
    <property type="nucleotide sequence ID" value="NZ_JACOMF010000016.1"/>
</dbReference>
<dbReference type="NCBIfam" id="TIGR01373">
    <property type="entry name" value="soxB"/>
    <property type="match status" value="1"/>
</dbReference>
<dbReference type="SUPFAM" id="SSF51905">
    <property type="entry name" value="FAD/NAD(P)-binding domain"/>
    <property type="match status" value="1"/>
</dbReference>
<evidence type="ECO:0000256" key="3">
    <source>
        <dbReference type="ARBA" id="ARBA00022741"/>
    </source>
</evidence>
<dbReference type="Proteomes" id="UP000600101">
    <property type="component" value="Unassembled WGS sequence"/>
</dbReference>
<keyword evidence="3" id="KW-0547">Nucleotide-binding</keyword>
<dbReference type="InterPro" id="IPR006076">
    <property type="entry name" value="FAD-dep_OxRdtase"/>
</dbReference>
<proteinExistence type="predicted"/>
<dbReference type="GO" id="GO:0005737">
    <property type="term" value="C:cytoplasm"/>
    <property type="evidence" value="ECO:0007669"/>
    <property type="project" value="UniProtKB-SubCell"/>
</dbReference>
<dbReference type="AlphaFoldDB" id="A0A9X0QZH3"/>
<evidence type="ECO:0000256" key="2">
    <source>
        <dbReference type="ARBA" id="ARBA00022490"/>
    </source>
</evidence>
<feature type="domain" description="FAD dependent oxidoreductase" evidence="5">
    <location>
        <begin position="36"/>
        <end position="389"/>
    </location>
</feature>
<evidence type="ECO:0000313" key="6">
    <source>
        <dbReference type="EMBL" id="MBC4016515.1"/>
    </source>
</evidence>
<evidence type="ECO:0000256" key="4">
    <source>
        <dbReference type="ARBA" id="ARBA00023002"/>
    </source>
</evidence>
<reference evidence="6" key="1">
    <citation type="submission" date="2020-08" db="EMBL/GenBank/DDBJ databases">
        <authorList>
            <person name="Hu Y."/>
            <person name="Nguyen S.V."/>
            <person name="Li F."/>
            <person name="Fanning S."/>
        </authorList>
    </citation>
    <scope>NUCLEOTIDE SEQUENCE</scope>
    <source>
        <strain evidence="6">SYSU D8009</strain>
    </source>
</reference>
<dbReference type="PANTHER" id="PTHR13847:SF287">
    <property type="entry name" value="FAD-DEPENDENT OXIDOREDUCTASE DOMAIN-CONTAINING PROTEIN 1"/>
    <property type="match status" value="1"/>
</dbReference>
<dbReference type="InterPro" id="IPR036188">
    <property type="entry name" value="FAD/NAD-bd_sf"/>
</dbReference>
<comment type="caution">
    <text evidence="6">The sequence shown here is derived from an EMBL/GenBank/DDBJ whole genome shotgun (WGS) entry which is preliminary data.</text>
</comment>
<dbReference type="GO" id="GO:0000166">
    <property type="term" value="F:nucleotide binding"/>
    <property type="evidence" value="ECO:0007669"/>
    <property type="project" value="UniProtKB-KW"/>
</dbReference>
<comment type="subcellular location">
    <subcellularLocation>
        <location evidence="1">Cytoplasm</location>
    </subcellularLocation>
</comment>
<evidence type="ECO:0000259" key="5">
    <source>
        <dbReference type="Pfam" id="PF01266"/>
    </source>
</evidence>
<dbReference type="Gene3D" id="3.30.9.10">
    <property type="entry name" value="D-Amino Acid Oxidase, subunit A, domain 2"/>
    <property type="match status" value="1"/>
</dbReference>